<evidence type="ECO:0000313" key="2">
    <source>
        <dbReference type="Proteomes" id="UP000694924"/>
    </source>
</evidence>
<dbReference type="RefSeq" id="XP_015189257.1">
    <property type="nucleotide sequence ID" value="XM_015333771.1"/>
</dbReference>
<accession>A0ABM1J9W9</accession>
<dbReference type="Proteomes" id="UP000694924">
    <property type="component" value="Unplaced"/>
</dbReference>
<dbReference type="PANTHER" id="PTHR38681">
    <property type="entry name" value="RETROVIRUS-RELATED POL POLYPROTEIN FROM TRANSPOSON 412-LIKE PROTEIN-RELATED"/>
    <property type="match status" value="1"/>
</dbReference>
<organism evidence="2 3">
    <name type="scientific">Polistes dominula</name>
    <name type="common">European paper wasp</name>
    <name type="synonym">Vespa dominula</name>
    <dbReference type="NCBI Taxonomy" id="743375"/>
    <lineage>
        <taxon>Eukaryota</taxon>
        <taxon>Metazoa</taxon>
        <taxon>Ecdysozoa</taxon>
        <taxon>Arthropoda</taxon>
        <taxon>Hexapoda</taxon>
        <taxon>Insecta</taxon>
        <taxon>Pterygota</taxon>
        <taxon>Neoptera</taxon>
        <taxon>Endopterygota</taxon>
        <taxon>Hymenoptera</taxon>
        <taxon>Apocrita</taxon>
        <taxon>Aculeata</taxon>
        <taxon>Vespoidea</taxon>
        <taxon>Vespidae</taxon>
        <taxon>Polistinae</taxon>
        <taxon>Polistini</taxon>
        <taxon>Polistes</taxon>
    </lineage>
</organism>
<protein>
    <submittedName>
        <fullName evidence="3">Uncharacterized protein LOC107073219</fullName>
    </submittedName>
</protein>
<feature type="region of interest" description="Disordered" evidence="1">
    <location>
        <begin position="119"/>
        <end position="189"/>
    </location>
</feature>
<feature type="compositionally biased region" description="Polar residues" evidence="1">
    <location>
        <begin position="142"/>
        <end position="151"/>
    </location>
</feature>
<evidence type="ECO:0000256" key="1">
    <source>
        <dbReference type="SAM" id="MobiDB-lite"/>
    </source>
</evidence>
<feature type="compositionally biased region" description="Polar residues" evidence="1">
    <location>
        <begin position="168"/>
        <end position="178"/>
    </location>
</feature>
<gene>
    <name evidence="3" type="primary">LOC107073219</name>
</gene>
<feature type="compositionally biased region" description="Basic residues" evidence="1">
    <location>
        <begin position="179"/>
        <end position="189"/>
    </location>
</feature>
<proteinExistence type="predicted"/>
<sequence length="189" mass="20676">MVFGTPLRIPGAFFAPCSSPVDHTSFIGRLRSLMGALIATPASDHSRRRLFFFKDLRTCTHVFQRVDIVRRPLEQLYSGAHRVLRRISDKVYVIVVNGSERTVSTDALKPAYLDTFDTPAQTSAPASSSSSYPTAAPGPPLTVQSSLSTSRPVIGSPPTSLPAATRSPPATFSNGQLQQRHRPNFLRRL</sequence>
<dbReference type="PANTHER" id="PTHR38681:SF1">
    <property type="entry name" value="RETROVIRUS-RELATED POL POLYPROTEIN FROM TRANSPOSON 412-LIKE PROTEIN"/>
    <property type="match status" value="1"/>
</dbReference>
<keyword evidence="2" id="KW-1185">Reference proteome</keyword>
<reference evidence="3" key="1">
    <citation type="submission" date="2025-08" db="UniProtKB">
        <authorList>
            <consortium name="RefSeq"/>
        </authorList>
    </citation>
    <scope>IDENTIFICATION</scope>
    <source>
        <tissue evidence="3">Whole body</tissue>
    </source>
</reference>
<name>A0ABM1J9W9_POLDO</name>
<feature type="compositionally biased region" description="Low complexity" evidence="1">
    <location>
        <begin position="119"/>
        <end position="135"/>
    </location>
</feature>
<evidence type="ECO:0000313" key="3">
    <source>
        <dbReference type="RefSeq" id="XP_015189257.1"/>
    </source>
</evidence>
<dbReference type="GeneID" id="107073219"/>